<sequence>LLSASGCGSGAHSLLDLGSHGHEGLLHIGGVLSASFQERNAKGISKFLEITKQFFL</sequence>
<comment type="caution">
    <text evidence="1">The sequence shown here is derived from an EMBL/GenBank/DDBJ whole genome shotgun (WGS) entry which is preliminary data.</text>
</comment>
<name>A0ABD0PW62_CIRMR</name>
<feature type="non-terminal residue" evidence="1">
    <location>
        <position position="1"/>
    </location>
</feature>
<dbReference type="AlphaFoldDB" id="A0ABD0PW62"/>
<feature type="non-terminal residue" evidence="1">
    <location>
        <position position="56"/>
    </location>
</feature>
<dbReference type="EMBL" id="JAMKFB020000013">
    <property type="protein sequence ID" value="KAL0177940.1"/>
    <property type="molecule type" value="Genomic_DNA"/>
</dbReference>
<gene>
    <name evidence="1" type="ORF">M9458_026834</name>
</gene>
<reference evidence="1 2" key="1">
    <citation type="submission" date="2024-05" db="EMBL/GenBank/DDBJ databases">
        <title>Genome sequencing and assembly of Indian major carp, Cirrhinus mrigala (Hamilton, 1822).</title>
        <authorList>
            <person name="Mohindra V."/>
            <person name="Chowdhury L.M."/>
            <person name="Lal K."/>
            <person name="Jena J.K."/>
        </authorList>
    </citation>
    <scope>NUCLEOTIDE SEQUENCE [LARGE SCALE GENOMIC DNA]</scope>
    <source>
        <strain evidence="1">CM1030</strain>
        <tissue evidence="1">Blood</tissue>
    </source>
</reference>
<keyword evidence="2" id="KW-1185">Reference proteome</keyword>
<dbReference type="Proteomes" id="UP001529510">
    <property type="component" value="Unassembled WGS sequence"/>
</dbReference>
<evidence type="ECO:0000313" key="1">
    <source>
        <dbReference type="EMBL" id="KAL0177940.1"/>
    </source>
</evidence>
<organism evidence="1 2">
    <name type="scientific">Cirrhinus mrigala</name>
    <name type="common">Mrigala</name>
    <dbReference type="NCBI Taxonomy" id="683832"/>
    <lineage>
        <taxon>Eukaryota</taxon>
        <taxon>Metazoa</taxon>
        <taxon>Chordata</taxon>
        <taxon>Craniata</taxon>
        <taxon>Vertebrata</taxon>
        <taxon>Euteleostomi</taxon>
        <taxon>Actinopterygii</taxon>
        <taxon>Neopterygii</taxon>
        <taxon>Teleostei</taxon>
        <taxon>Ostariophysi</taxon>
        <taxon>Cypriniformes</taxon>
        <taxon>Cyprinidae</taxon>
        <taxon>Labeoninae</taxon>
        <taxon>Labeonini</taxon>
        <taxon>Cirrhinus</taxon>
    </lineage>
</organism>
<evidence type="ECO:0000313" key="2">
    <source>
        <dbReference type="Proteomes" id="UP001529510"/>
    </source>
</evidence>
<accession>A0ABD0PW62</accession>
<proteinExistence type="predicted"/>
<protein>
    <submittedName>
        <fullName evidence="1">Uncharacterized protein</fullName>
    </submittedName>
</protein>